<name>A0A975M5X2_9MICC</name>
<accession>A0A975M5X2</accession>
<gene>
    <name evidence="3" type="ORF">KKR91_00775</name>
</gene>
<dbReference type="EMBL" id="CP076022">
    <property type="protein sequence ID" value="QWC10224.1"/>
    <property type="molecule type" value="Genomic_DNA"/>
</dbReference>
<evidence type="ECO:0000313" key="3">
    <source>
        <dbReference type="EMBL" id="QWC10224.1"/>
    </source>
</evidence>
<sequence length="194" mass="20348">MSTNDVLTRRIVRRETHASRTVAAMAAAFLGILFCLYVLLEATLQALGQDAWLTDPGALGAWLAGLPAGADSAVLGLSGLLILVAGLAFFLLAVLPGRRARYALPNPRAAVVVDAEVLASSLARRARLTAGVTPEQVLVTVGRGRVDVRIRPTSGVPVNGETVRQAVAEELQLTGLQPQPEVRVQVSTLGVIGQ</sequence>
<reference evidence="3 4" key="1">
    <citation type="submission" date="2021-05" db="EMBL/GenBank/DDBJ databases">
        <title>Novel species in genus Arthrobacter.</title>
        <authorList>
            <person name="Zhang G."/>
        </authorList>
    </citation>
    <scope>NUCLEOTIDE SEQUENCE [LARGE SCALE GENOMIC DNA]</scope>
    <source>
        <strain evidence="4">zg-ZUI227</strain>
    </source>
</reference>
<proteinExistence type="predicted"/>
<evidence type="ECO:0000256" key="1">
    <source>
        <dbReference type="SAM" id="Phobius"/>
    </source>
</evidence>
<dbReference type="RefSeq" id="WP_210226932.1">
    <property type="nucleotide sequence ID" value="NZ_CP076022.1"/>
</dbReference>
<protein>
    <recommendedName>
        <fullName evidence="2">DUF6286 domain-containing protein</fullName>
    </recommendedName>
</protein>
<dbReference type="KEGG" id="ajg:KKR91_00775"/>
<feature type="transmembrane region" description="Helical" evidence="1">
    <location>
        <begin position="73"/>
        <end position="95"/>
    </location>
</feature>
<keyword evidence="1" id="KW-1133">Transmembrane helix</keyword>
<keyword evidence="1" id="KW-0472">Membrane</keyword>
<feature type="transmembrane region" description="Helical" evidence="1">
    <location>
        <begin position="21"/>
        <end position="40"/>
    </location>
</feature>
<dbReference type="InterPro" id="IPR046253">
    <property type="entry name" value="DUF6286"/>
</dbReference>
<evidence type="ECO:0000259" key="2">
    <source>
        <dbReference type="Pfam" id="PF19803"/>
    </source>
</evidence>
<dbReference type="Proteomes" id="UP000676885">
    <property type="component" value="Chromosome"/>
</dbReference>
<keyword evidence="1" id="KW-0812">Transmembrane</keyword>
<organism evidence="3 4">
    <name type="scientific">Arthrobacter jiangjiafuii</name>
    <dbReference type="NCBI Taxonomy" id="2817475"/>
    <lineage>
        <taxon>Bacteria</taxon>
        <taxon>Bacillati</taxon>
        <taxon>Actinomycetota</taxon>
        <taxon>Actinomycetes</taxon>
        <taxon>Micrococcales</taxon>
        <taxon>Micrococcaceae</taxon>
        <taxon>Arthrobacter</taxon>
    </lineage>
</organism>
<dbReference type="Pfam" id="PF19803">
    <property type="entry name" value="DUF6286"/>
    <property type="match status" value="1"/>
</dbReference>
<keyword evidence="4" id="KW-1185">Reference proteome</keyword>
<dbReference type="AlphaFoldDB" id="A0A975M5X2"/>
<evidence type="ECO:0000313" key="4">
    <source>
        <dbReference type="Proteomes" id="UP000676885"/>
    </source>
</evidence>
<feature type="domain" description="DUF6286" evidence="2">
    <location>
        <begin position="84"/>
        <end position="186"/>
    </location>
</feature>